<dbReference type="EMBL" id="GEEE01013271">
    <property type="protein sequence ID" value="JAP49954.1"/>
    <property type="molecule type" value="Transcribed_RNA"/>
</dbReference>
<dbReference type="GO" id="GO:0046872">
    <property type="term" value="F:metal ion binding"/>
    <property type="evidence" value="ECO:0007669"/>
    <property type="project" value="UniProtKB-KW"/>
</dbReference>
<dbReference type="Gene3D" id="3.40.50.10260">
    <property type="entry name" value="YjeF N-terminal domain"/>
    <property type="match status" value="1"/>
</dbReference>
<evidence type="ECO:0000256" key="3">
    <source>
        <dbReference type="ARBA" id="ARBA00012228"/>
    </source>
</evidence>
<evidence type="ECO:0000256" key="1">
    <source>
        <dbReference type="ARBA" id="ARBA00000013"/>
    </source>
</evidence>
<feature type="domain" description="YjeF N-terminal" evidence="10">
    <location>
        <begin position="149"/>
        <end position="215"/>
    </location>
</feature>
<keyword evidence="4" id="KW-0479">Metal-binding</keyword>
<keyword evidence="6" id="KW-0521">NADP</keyword>
<evidence type="ECO:0000256" key="5">
    <source>
        <dbReference type="ARBA" id="ARBA00022741"/>
    </source>
</evidence>
<protein>
    <recommendedName>
        <fullName evidence="3">NAD(P)H-hydrate epimerase</fullName>
        <ecNumber evidence="3">5.1.99.6</ecNumber>
    </recommendedName>
</protein>
<proteinExistence type="predicted"/>
<evidence type="ECO:0000256" key="9">
    <source>
        <dbReference type="ARBA" id="ARBA00023235"/>
    </source>
</evidence>
<evidence type="ECO:0000256" key="6">
    <source>
        <dbReference type="ARBA" id="ARBA00022857"/>
    </source>
</evidence>
<evidence type="ECO:0000256" key="4">
    <source>
        <dbReference type="ARBA" id="ARBA00022723"/>
    </source>
</evidence>
<dbReference type="InterPro" id="IPR036652">
    <property type="entry name" value="YjeF_N_dom_sf"/>
</dbReference>
<comment type="catalytic activity">
    <reaction evidence="1">
        <text>(6R)-NADHX = (6S)-NADHX</text>
        <dbReference type="Rhea" id="RHEA:32215"/>
        <dbReference type="ChEBI" id="CHEBI:64074"/>
        <dbReference type="ChEBI" id="CHEBI:64075"/>
        <dbReference type="EC" id="5.1.99.6"/>
    </reaction>
</comment>
<keyword evidence="8" id="KW-0520">NAD</keyword>
<evidence type="ECO:0000256" key="7">
    <source>
        <dbReference type="ARBA" id="ARBA00022958"/>
    </source>
</evidence>
<dbReference type="GO" id="GO:0052856">
    <property type="term" value="F:NAD(P)HX epimerase activity"/>
    <property type="evidence" value="ECO:0007669"/>
    <property type="project" value="UniProtKB-EC"/>
</dbReference>
<dbReference type="InterPro" id="IPR032976">
    <property type="entry name" value="YJEFN_prot_NAXE-like"/>
</dbReference>
<dbReference type="PANTHER" id="PTHR13232">
    <property type="entry name" value="NAD(P)H-HYDRATE EPIMERASE"/>
    <property type="match status" value="1"/>
</dbReference>
<evidence type="ECO:0000256" key="8">
    <source>
        <dbReference type="ARBA" id="ARBA00023027"/>
    </source>
</evidence>
<name>A0A0X3PDM2_SCHSO</name>
<evidence type="ECO:0000313" key="11">
    <source>
        <dbReference type="EMBL" id="JAP49954.1"/>
    </source>
</evidence>
<dbReference type="AlphaFoldDB" id="A0A0X3PDM2"/>
<reference evidence="11" key="1">
    <citation type="submission" date="2016-01" db="EMBL/GenBank/DDBJ databases">
        <title>Reference transcriptome for the parasite Schistocephalus solidus: insights into the molecular evolution of parasitism.</title>
        <authorList>
            <person name="Hebert F.O."/>
            <person name="Grambauer S."/>
            <person name="Barber I."/>
            <person name="Landry C.R."/>
            <person name="Aubin-Horth N."/>
        </authorList>
    </citation>
    <scope>NUCLEOTIDE SEQUENCE</scope>
</reference>
<keyword evidence="9" id="KW-0413">Isomerase</keyword>
<dbReference type="GO" id="GO:0005739">
    <property type="term" value="C:mitochondrion"/>
    <property type="evidence" value="ECO:0007669"/>
    <property type="project" value="TreeGrafter"/>
</dbReference>
<dbReference type="SUPFAM" id="SSF64153">
    <property type="entry name" value="YjeF N-terminal domain-like"/>
    <property type="match status" value="1"/>
</dbReference>
<dbReference type="PANTHER" id="PTHR13232:SF10">
    <property type="entry name" value="NAD(P)H-HYDRATE EPIMERASE"/>
    <property type="match status" value="1"/>
</dbReference>
<dbReference type="GO" id="GO:0000166">
    <property type="term" value="F:nucleotide binding"/>
    <property type="evidence" value="ECO:0007669"/>
    <property type="project" value="UniProtKB-KW"/>
</dbReference>
<accession>A0A0X3PDM2</accession>
<gene>
    <name evidence="11" type="ORF">TR88104</name>
</gene>
<sequence>MDDVELIMPWEKQTGLLPYPHRKVGQVPRGDTSSPVRKSLSYAGIVSYKQSFHTPPGVRSKFPIGAAVAGAAAVDSSKTGLITGRPRSLTTSAETTAVSSQRQGPKNKLNPLISRISNKLRIRDSAYFDREDCFGFSSNFIRFITQDEAQQIDEELFTQCAFSVDQLMELAGLGCSTVIQHVYPLDSLQTTGGAVLICCGPGNNGGDGLVCARHL</sequence>
<evidence type="ECO:0000259" key="10">
    <source>
        <dbReference type="PROSITE" id="PS51385"/>
    </source>
</evidence>
<keyword evidence="5" id="KW-0547">Nucleotide-binding</keyword>
<evidence type="ECO:0000256" key="2">
    <source>
        <dbReference type="ARBA" id="ARBA00000909"/>
    </source>
</evidence>
<dbReference type="PROSITE" id="PS51385">
    <property type="entry name" value="YJEF_N"/>
    <property type="match status" value="1"/>
</dbReference>
<feature type="non-terminal residue" evidence="11">
    <location>
        <position position="215"/>
    </location>
</feature>
<comment type="catalytic activity">
    <reaction evidence="2">
        <text>(6R)-NADPHX = (6S)-NADPHX</text>
        <dbReference type="Rhea" id="RHEA:32227"/>
        <dbReference type="ChEBI" id="CHEBI:64076"/>
        <dbReference type="ChEBI" id="CHEBI:64077"/>
        <dbReference type="EC" id="5.1.99.6"/>
    </reaction>
</comment>
<keyword evidence="7" id="KW-0630">Potassium</keyword>
<dbReference type="EC" id="5.1.99.6" evidence="3"/>
<organism evidence="11">
    <name type="scientific">Schistocephalus solidus</name>
    <name type="common">Tapeworm</name>
    <dbReference type="NCBI Taxonomy" id="70667"/>
    <lineage>
        <taxon>Eukaryota</taxon>
        <taxon>Metazoa</taxon>
        <taxon>Spiralia</taxon>
        <taxon>Lophotrochozoa</taxon>
        <taxon>Platyhelminthes</taxon>
        <taxon>Cestoda</taxon>
        <taxon>Eucestoda</taxon>
        <taxon>Diphyllobothriidea</taxon>
        <taxon>Diphyllobothriidae</taxon>
        <taxon>Schistocephalus</taxon>
    </lineage>
</organism>
<dbReference type="Pfam" id="PF03853">
    <property type="entry name" value="YjeF_N"/>
    <property type="match status" value="1"/>
</dbReference>
<dbReference type="InterPro" id="IPR004443">
    <property type="entry name" value="YjeF_N_dom"/>
</dbReference>